<dbReference type="InterPro" id="IPR001845">
    <property type="entry name" value="HTH_ArsR_DNA-bd_dom"/>
</dbReference>
<dbReference type="GO" id="GO:0097063">
    <property type="term" value="F:cadmium ion sensor activity"/>
    <property type="evidence" value="ECO:0007669"/>
    <property type="project" value="TreeGrafter"/>
</dbReference>
<dbReference type="CDD" id="cd00090">
    <property type="entry name" value="HTH_ARSR"/>
    <property type="match status" value="1"/>
</dbReference>
<dbReference type="GO" id="GO:0003700">
    <property type="term" value="F:DNA-binding transcription factor activity"/>
    <property type="evidence" value="ECO:0007669"/>
    <property type="project" value="InterPro"/>
</dbReference>
<sequence>MTAEGRRRGGEPDIAVVAALFADRSRARLLTALLDGRALPASRLALEAGVSQQTISSHLGRLLQAGLVTVEPSGRHRFYSLAGADVATALESLSQLAPVPPVTSLREGTRARRLRLARTCYDHLAGSLGVHVLAHLVAQEALQRTDGGTGVERAPADALSSASRTMPFELGPTAAEELSRWGVDLDALQAGGGTRRPLLRMCADWTEQRYHLAGRLGAALLTSIRDLGWVADGARDRELVLTDAGERSISRLTGGLPPSASEQDGQSRRSGT</sequence>
<evidence type="ECO:0000313" key="3">
    <source>
        <dbReference type="EMBL" id="AKU16552.1"/>
    </source>
</evidence>
<dbReference type="InterPro" id="IPR036390">
    <property type="entry name" value="WH_DNA-bd_sf"/>
</dbReference>
<dbReference type="OrthoDB" id="3232131at2"/>
<dbReference type="Proteomes" id="UP000066480">
    <property type="component" value="Chromosome"/>
</dbReference>
<dbReference type="GO" id="GO:0010288">
    <property type="term" value="P:response to lead ion"/>
    <property type="evidence" value="ECO:0007669"/>
    <property type="project" value="TreeGrafter"/>
</dbReference>
<keyword evidence="4" id="KW-1185">Reference proteome</keyword>
<dbReference type="PROSITE" id="PS50987">
    <property type="entry name" value="HTH_ARSR_2"/>
    <property type="match status" value="1"/>
</dbReference>
<evidence type="ECO:0000313" key="4">
    <source>
        <dbReference type="Proteomes" id="UP000066480"/>
    </source>
</evidence>
<dbReference type="GO" id="GO:0032791">
    <property type="term" value="F:lead ion binding"/>
    <property type="evidence" value="ECO:0007669"/>
    <property type="project" value="TreeGrafter"/>
</dbReference>
<dbReference type="STRING" id="571913.VV02_12920"/>
<dbReference type="AlphaFoldDB" id="A0A0K1JIK5"/>
<evidence type="ECO:0000259" key="2">
    <source>
        <dbReference type="PROSITE" id="PS50987"/>
    </source>
</evidence>
<dbReference type="SMART" id="SM00418">
    <property type="entry name" value="HTH_ARSR"/>
    <property type="match status" value="1"/>
</dbReference>
<dbReference type="PANTHER" id="PTHR39168:SF1">
    <property type="entry name" value="TRANSCRIPTIONAL REGULATORY PROTEIN"/>
    <property type="match status" value="1"/>
</dbReference>
<dbReference type="KEGG" id="lmoi:VV02_12920"/>
<dbReference type="InterPro" id="IPR052543">
    <property type="entry name" value="HTH_Metal-responsive_Reg"/>
</dbReference>
<accession>A0A0K1JIK5</accession>
<dbReference type="SUPFAM" id="SSF46785">
    <property type="entry name" value="Winged helix' DNA-binding domain"/>
    <property type="match status" value="1"/>
</dbReference>
<protein>
    <recommendedName>
        <fullName evidence="2">HTH arsR-type domain-containing protein</fullName>
    </recommendedName>
</protein>
<dbReference type="InterPro" id="IPR036388">
    <property type="entry name" value="WH-like_DNA-bd_sf"/>
</dbReference>
<gene>
    <name evidence="3" type="ORF">VV02_12920</name>
</gene>
<feature type="region of interest" description="Disordered" evidence="1">
    <location>
        <begin position="249"/>
        <end position="272"/>
    </location>
</feature>
<dbReference type="PRINTS" id="PR00778">
    <property type="entry name" value="HTHARSR"/>
</dbReference>
<evidence type="ECO:0000256" key="1">
    <source>
        <dbReference type="SAM" id="MobiDB-lite"/>
    </source>
</evidence>
<proteinExistence type="predicted"/>
<dbReference type="Pfam" id="PF12840">
    <property type="entry name" value="HTH_20"/>
    <property type="match status" value="1"/>
</dbReference>
<dbReference type="RefSeq" id="WP_052591973.1">
    <property type="nucleotide sequence ID" value="NZ_CP011112.1"/>
</dbReference>
<dbReference type="PANTHER" id="PTHR39168">
    <property type="entry name" value="TRANSCRIPTIONAL REGULATOR-RELATED"/>
    <property type="match status" value="1"/>
</dbReference>
<dbReference type="Gene3D" id="1.10.10.10">
    <property type="entry name" value="Winged helix-like DNA-binding domain superfamily/Winged helix DNA-binding domain"/>
    <property type="match status" value="1"/>
</dbReference>
<dbReference type="GO" id="GO:0046686">
    <property type="term" value="P:response to cadmium ion"/>
    <property type="evidence" value="ECO:0007669"/>
    <property type="project" value="TreeGrafter"/>
</dbReference>
<dbReference type="GO" id="GO:0003677">
    <property type="term" value="F:DNA binding"/>
    <property type="evidence" value="ECO:0007669"/>
    <property type="project" value="TreeGrafter"/>
</dbReference>
<name>A0A0K1JIK5_9MICO</name>
<dbReference type="EMBL" id="CP011112">
    <property type="protein sequence ID" value="AKU16552.1"/>
    <property type="molecule type" value="Genomic_DNA"/>
</dbReference>
<feature type="domain" description="HTH arsR-type" evidence="2">
    <location>
        <begin position="6"/>
        <end position="101"/>
    </location>
</feature>
<feature type="compositionally biased region" description="Polar residues" evidence="1">
    <location>
        <begin position="260"/>
        <end position="272"/>
    </location>
</feature>
<organism evidence="3 4">
    <name type="scientific">Luteipulveratus mongoliensis</name>
    <dbReference type="NCBI Taxonomy" id="571913"/>
    <lineage>
        <taxon>Bacteria</taxon>
        <taxon>Bacillati</taxon>
        <taxon>Actinomycetota</taxon>
        <taxon>Actinomycetes</taxon>
        <taxon>Micrococcales</taxon>
        <taxon>Dermacoccaceae</taxon>
        <taxon>Luteipulveratus</taxon>
    </lineage>
</organism>
<reference evidence="3 4" key="1">
    <citation type="submission" date="2015-03" db="EMBL/GenBank/DDBJ databases">
        <title>Luteipulveratus halotolerans sp. nov., a novel actinobacterium (Dermacoccaceae) from Sarawak, Malaysia.</title>
        <authorList>
            <person name="Juboi H."/>
            <person name="Basik A."/>
            <person name="Shamsul S.S."/>
            <person name="Arnold P."/>
            <person name="Schmitt E.K."/>
            <person name="Sanglier J.-J."/>
            <person name="Yeo T."/>
        </authorList>
    </citation>
    <scope>NUCLEOTIDE SEQUENCE [LARGE SCALE GENOMIC DNA]</scope>
    <source>
        <strain evidence="3 4">MN07-A0370</strain>
    </source>
</reference>
<dbReference type="InterPro" id="IPR011991">
    <property type="entry name" value="ArsR-like_HTH"/>
</dbReference>